<organism evidence="1 2">
    <name type="scientific">Chitinophaga barathri</name>
    <dbReference type="NCBI Taxonomy" id="1647451"/>
    <lineage>
        <taxon>Bacteria</taxon>
        <taxon>Pseudomonadati</taxon>
        <taxon>Bacteroidota</taxon>
        <taxon>Chitinophagia</taxon>
        <taxon>Chitinophagales</taxon>
        <taxon>Chitinophagaceae</taxon>
        <taxon>Chitinophaga</taxon>
    </lineage>
</organism>
<protein>
    <submittedName>
        <fullName evidence="1">DUF4251 domain-containing protein</fullName>
    </submittedName>
</protein>
<dbReference type="Pfam" id="PF14059">
    <property type="entry name" value="DUF4251"/>
    <property type="match status" value="1"/>
</dbReference>
<accession>A0A3N4N356</accession>
<dbReference type="EMBL" id="RMBX01000003">
    <property type="protein sequence ID" value="RPD42043.1"/>
    <property type="molecule type" value="Genomic_DNA"/>
</dbReference>
<reference evidence="2" key="1">
    <citation type="submission" date="2018-11" db="EMBL/GenBank/DDBJ databases">
        <title>Chitinophaga lutea sp.nov., isolate from arsenic contaminated soil.</title>
        <authorList>
            <person name="Zong Y."/>
        </authorList>
    </citation>
    <scope>NUCLEOTIDE SEQUENCE [LARGE SCALE GENOMIC DNA]</scope>
    <source>
        <strain evidence="2">YLT18</strain>
    </source>
</reference>
<comment type="caution">
    <text evidence="1">The sequence shown here is derived from an EMBL/GenBank/DDBJ whole genome shotgun (WGS) entry which is preliminary data.</text>
</comment>
<evidence type="ECO:0000313" key="2">
    <source>
        <dbReference type="Proteomes" id="UP000279089"/>
    </source>
</evidence>
<dbReference type="InterPro" id="IPR025347">
    <property type="entry name" value="DUF4251"/>
</dbReference>
<evidence type="ECO:0000313" key="1">
    <source>
        <dbReference type="EMBL" id="RPD42043.1"/>
    </source>
</evidence>
<keyword evidence="2" id="KW-1185">Reference proteome</keyword>
<sequence>MACVLFFNDSKLPHMKWLKTIPVLVLVFAGFQCTTSQQAAQSGSGKTKQLIEDQNYVFQVQTVLPMSGRTRQVSGDGWDVTVSKDTVNSFLPYFGRAYSAPMDPSKGGIQFISQQFDYDVQPGNKGGWNITIKPKDVQDVQQLMLSVSEDGYANLQVTSTNRQPISFNGIVTERRPRKSKKK</sequence>
<dbReference type="AlphaFoldDB" id="A0A3N4N356"/>
<proteinExistence type="predicted"/>
<gene>
    <name evidence="1" type="ORF">EG028_07785</name>
</gene>
<dbReference type="Proteomes" id="UP000279089">
    <property type="component" value="Unassembled WGS sequence"/>
</dbReference>
<dbReference type="OrthoDB" id="1097715at2"/>
<dbReference type="Gene3D" id="2.40.128.410">
    <property type="match status" value="1"/>
</dbReference>
<name>A0A3N4N356_9BACT</name>